<name>A0A2I9CZA4_9DEIO</name>
<accession>A0A2I9CZA4</accession>
<dbReference type="RefSeq" id="WP_165794278.1">
    <property type="nucleotide sequence ID" value="NZ_BFAG01000015.1"/>
</dbReference>
<evidence type="ECO:0000313" key="1">
    <source>
        <dbReference type="EMBL" id="GBF07544.1"/>
    </source>
</evidence>
<dbReference type="EMBL" id="BFAG01000015">
    <property type="protein sequence ID" value="GBF07544.1"/>
    <property type="molecule type" value="Genomic_DNA"/>
</dbReference>
<evidence type="ECO:0000313" key="2">
    <source>
        <dbReference type="Proteomes" id="UP000236569"/>
    </source>
</evidence>
<protein>
    <submittedName>
        <fullName evidence="1">Uncharacterized protein</fullName>
    </submittedName>
</protein>
<gene>
    <name evidence="1" type="ORF">DAERI_150062</name>
</gene>
<keyword evidence="2" id="KW-1185">Reference proteome</keyword>
<sequence length="46" mass="5418">MHEDWAGPEQAHPEKLYCDHRTRRALLEAEYPELAVLSRPKEWSGN</sequence>
<organism evidence="1 2">
    <name type="scientific">Deinococcus aerius</name>
    <dbReference type="NCBI Taxonomy" id="200253"/>
    <lineage>
        <taxon>Bacteria</taxon>
        <taxon>Thermotogati</taxon>
        <taxon>Deinococcota</taxon>
        <taxon>Deinococci</taxon>
        <taxon>Deinococcales</taxon>
        <taxon>Deinococcaceae</taxon>
        <taxon>Deinococcus</taxon>
    </lineage>
</organism>
<dbReference type="Proteomes" id="UP000236569">
    <property type="component" value="Unassembled WGS sequence"/>
</dbReference>
<reference evidence="2" key="1">
    <citation type="submission" date="2018-01" db="EMBL/GenBank/DDBJ databases">
        <title>Draft Genome Sequence of the Radioresistant Bacterium Deinococcus aerius TR0125, Isolated from the Higher Atmosphere above Japan.</title>
        <authorList>
            <person name="Satoh K."/>
            <person name="Arai H."/>
            <person name="Sanzen T."/>
            <person name="Kawaguchi Y."/>
            <person name="Hayashi H."/>
            <person name="Yokobori S."/>
            <person name="Yamagishi A."/>
            <person name="Oono Y."/>
            <person name="Narumi I."/>
        </authorList>
    </citation>
    <scope>NUCLEOTIDE SEQUENCE [LARGE SCALE GENOMIC DNA]</scope>
    <source>
        <strain evidence="2">TR0125</strain>
    </source>
</reference>
<comment type="caution">
    <text evidence="1">The sequence shown here is derived from an EMBL/GenBank/DDBJ whole genome shotgun (WGS) entry which is preliminary data.</text>
</comment>
<dbReference type="AlphaFoldDB" id="A0A2I9CZA4"/>
<proteinExistence type="predicted"/>